<organism evidence="1 2">
    <name type="scientific">Pseudomonas syringae</name>
    <dbReference type="NCBI Taxonomy" id="317"/>
    <lineage>
        <taxon>Bacteria</taxon>
        <taxon>Pseudomonadati</taxon>
        <taxon>Pseudomonadota</taxon>
        <taxon>Gammaproteobacteria</taxon>
        <taxon>Pseudomonadales</taxon>
        <taxon>Pseudomonadaceae</taxon>
        <taxon>Pseudomonas</taxon>
    </lineage>
</organism>
<reference evidence="1" key="1">
    <citation type="submission" date="2019-11" db="EMBL/GenBank/DDBJ databases">
        <title>Epiphytic Pseudomonas syringae from cherry orchards.</title>
        <authorList>
            <person name="Hulin M.T."/>
        </authorList>
    </citation>
    <scope>NUCLEOTIDE SEQUENCE</scope>
    <source>
        <strain evidence="1">PA-2-5E</strain>
    </source>
</reference>
<comment type="caution">
    <text evidence="1">The sequence shown here is derived from an EMBL/GenBank/DDBJ whole genome shotgun (WGS) entry which is preliminary data.</text>
</comment>
<dbReference type="AlphaFoldDB" id="A0A9Q4A4P3"/>
<accession>A0A9Q4A4P3</accession>
<dbReference type="Proteomes" id="UP000814010">
    <property type="component" value="Unassembled WGS sequence"/>
</dbReference>
<gene>
    <name evidence="1" type="ORF">GIV53_12570</name>
</gene>
<evidence type="ECO:0000313" key="1">
    <source>
        <dbReference type="EMBL" id="MCF5630131.1"/>
    </source>
</evidence>
<proteinExistence type="predicted"/>
<dbReference type="AntiFam" id="ANF00261">
    <property type="entry name" value="Protein of unknown function (DUF1534)"/>
</dbReference>
<evidence type="ECO:0000313" key="2">
    <source>
        <dbReference type="Proteomes" id="UP000814010"/>
    </source>
</evidence>
<name>A0A9Q4A4P3_PSESX</name>
<protein>
    <submittedName>
        <fullName evidence="1">DUF1534 domain-containing protein</fullName>
    </submittedName>
</protein>
<sequence length="33" mass="3723">MPTWSVARWVRLSFITLLRGNALGDALRHRSAA</sequence>
<dbReference type="EMBL" id="WKAE01000115">
    <property type="protein sequence ID" value="MCF5630131.1"/>
    <property type="molecule type" value="Genomic_DNA"/>
</dbReference>